<feature type="compositionally biased region" description="Acidic residues" evidence="1">
    <location>
        <begin position="118"/>
        <end position="135"/>
    </location>
</feature>
<gene>
    <name evidence="3" type="ORF">B9Z55_027817</name>
</gene>
<dbReference type="InterPro" id="IPR006570">
    <property type="entry name" value="SPK_dom"/>
</dbReference>
<dbReference type="AlphaFoldDB" id="A0A2G5SES9"/>
<dbReference type="Pfam" id="PF04435">
    <property type="entry name" value="SPK"/>
    <property type="match status" value="1"/>
</dbReference>
<evidence type="ECO:0000259" key="2">
    <source>
        <dbReference type="Pfam" id="PF04435"/>
    </source>
</evidence>
<dbReference type="PANTHER" id="PTHR23362:SF0">
    <property type="entry name" value="CALPONIN-HOMOLOGY (CH) DOMAIN-CONTAINING PROTEIN-RELATED"/>
    <property type="match status" value="1"/>
</dbReference>
<organism evidence="3 4">
    <name type="scientific">Caenorhabditis nigoni</name>
    <dbReference type="NCBI Taxonomy" id="1611254"/>
    <lineage>
        <taxon>Eukaryota</taxon>
        <taxon>Metazoa</taxon>
        <taxon>Ecdysozoa</taxon>
        <taxon>Nematoda</taxon>
        <taxon>Chromadorea</taxon>
        <taxon>Rhabditida</taxon>
        <taxon>Rhabditina</taxon>
        <taxon>Rhabditomorpha</taxon>
        <taxon>Rhabditoidea</taxon>
        <taxon>Rhabditidae</taxon>
        <taxon>Peloderinae</taxon>
        <taxon>Caenorhabditis</taxon>
    </lineage>
</organism>
<feature type="compositionally biased region" description="Basic and acidic residues" evidence="1">
    <location>
        <begin position="209"/>
        <end position="229"/>
    </location>
</feature>
<feature type="compositionally biased region" description="Basic and acidic residues" evidence="1">
    <location>
        <begin position="239"/>
        <end position="250"/>
    </location>
</feature>
<reference evidence="4" key="1">
    <citation type="submission" date="2017-10" db="EMBL/GenBank/DDBJ databases">
        <title>Rapid genome shrinkage in a self-fertile nematode reveals novel sperm competition proteins.</title>
        <authorList>
            <person name="Yin D."/>
            <person name="Schwarz E.M."/>
            <person name="Thomas C.G."/>
            <person name="Felde R.L."/>
            <person name="Korf I.F."/>
            <person name="Cutter A.D."/>
            <person name="Schartner C.M."/>
            <person name="Ralston E.J."/>
            <person name="Meyer B.J."/>
            <person name="Haag E.S."/>
        </authorList>
    </citation>
    <scope>NUCLEOTIDE SEQUENCE [LARGE SCALE GENOMIC DNA]</scope>
    <source>
        <strain evidence="4">JU1422</strain>
    </source>
</reference>
<name>A0A2G5SES9_9PELO</name>
<feature type="compositionally biased region" description="Polar residues" evidence="1">
    <location>
        <begin position="261"/>
        <end position="277"/>
    </location>
</feature>
<accession>A0A2G5SES9</accession>
<feature type="domain" description="SPK" evidence="2">
    <location>
        <begin position="11"/>
        <end position="97"/>
    </location>
</feature>
<feature type="compositionally biased region" description="Pro residues" evidence="1">
    <location>
        <begin position="108"/>
        <end position="117"/>
    </location>
</feature>
<evidence type="ECO:0000313" key="4">
    <source>
        <dbReference type="Proteomes" id="UP000230233"/>
    </source>
</evidence>
<comment type="caution">
    <text evidence="3">The sequence shown here is derived from an EMBL/GenBank/DDBJ whole genome shotgun (WGS) entry which is preliminary data.</text>
</comment>
<evidence type="ECO:0000256" key="1">
    <source>
        <dbReference type="SAM" id="MobiDB-lite"/>
    </source>
</evidence>
<keyword evidence="4" id="KW-1185">Reference proteome</keyword>
<protein>
    <recommendedName>
        <fullName evidence="2">SPK domain-containing protein</fullName>
    </recommendedName>
</protein>
<feature type="region of interest" description="Disordered" evidence="1">
    <location>
        <begin position="192"/>
        <end position="285"/>
    </location>
</feature>
<dbReference type="InterPro" id="IPR053315">
    <property type="entry name" value="Peptidase_C14A"/>
</dbReference>
<sequence>MPRNDQYEKAIKFISHGIKNYTEPESLERWSESAKTEVGYDKSAKSFGQVIKKRLDRVEDLQGLTLMEKVRLIFIFSRPVNPEFVEEAQETAEIQFKTPHNVQAQSPPASPQSLPDPPEIDEVEMGNEEEQENQESEAPGMKEEINRGTSTNENSILNAEEGVDVTTESIQQEAPFNGTIDYDEFDIDEYPEFMVPNEIEPPMQHNKRHPDLNHENPKRHKIDEPKESEIANPPEINDVEMRNGEEKAAQEVEQNSEDSNEPSSGVDNESNNQNQVASVGDKSIDDKHAQNLVQITQKRVKIEDILDEIQRTPEEWIPDEKTEMPPPTISLLKLAEQIETLAYINFDQKFQQKALRAVHMFKARDKSIPIQDFNQLFNVFLTSLKRERTQNSDENSMQLSRIFKHLQRTLIRPLGEDLMAETLGILDAEIEKLGEIEEHIPLKTVEVQLDSFMTLITSSWANLEE</sequence>
<dbReference type="PANTHER" id="PTHR23362">
    <property type="entry name" value="L-PLASTIN-RELATED"/>
    <property type="match status" value="1"/>
</dbReference>
<proteinExistence type="predicted"/>
<dbReference type="Proteomes" id="UP000230233">
    <property type="component" value="Unassembled WGS sequence"/>
</dbReference>
<evidence type="ECO:0000313" key="3">
    <source>
        <dbReference type="EMBL" id="PIC13452.1"/>
    </source>
</evidence>
<dbReference type="EMBL" id="PDUG01000013">
    <property type="protein sequence ID" value="PIC13452.1"/>
    <property type="molecule type" value="Genomic_DNA"/>
</dbReference>
<feature type="compositionally biased region" description="Polar residues" evidence="1">
    <location>
        <begin position="147"/>
        <end position="157"/>
    </location>
</feature>
<feature type="region of interest" description="Disordered" evidence="1">
    <location>
        <begin position="99"/>
        <end position="161"/>
    </location>
</feature>